<comment type="subcellular location">
    <subcellularLocation>
        <location evidence="1">Endoplasmic reticulum membrane</location>
        <topology evidence="1">Multi-pass membrane protein</topology>
    </subcellularLocation>
    <subcellularLocation>
        <location evidence="2">Microsome membrane</location>
    </subcellularLocation>
</comment>
<evidence type="ECO:0000256" key="5">
    <source>
        <dbReference type="ARBA" id="ARBA00022824"/>
    </source>
</evidence>
<dbReference type="PANTHER" id="PTHR10556:SF57">
    <property type="entry name" value="3-OXO-5-ALPHA-STEROID 4-DEHYDROGENASE 1"/>
    <property type="match status" value="1"/>
</dbReference>
<comment type="caution">
    <text evidence="19">The sequence shown here is derived from an EMBL/GenBank/DDBJ whole genome shotgun (WGS) entry which is preliminary data.</text>
</comment>
<dbReference type="Gene3D" id="1.20.120.1630">
    <property type="match status" value="1"/>
</dbReference>
<gene>
    <name evidence="19" type="ORF">LG35_01115</name>
</gene>
<evidence type="ECO:0000256" key="6">
    <source>
        <dbReference type="ARBA" id="ARBA00022848"/>
    </source>
</evidence>
<dbReference type="Proteomes" id="UP000030889">
    <property type="component" value="Unassembled WGS sequence"/>
</dbReference>
<evidence type="ECO:0000256" key="13">
    <source>
        <dbReference type="ARBA" id="ARBA00039428"/>
    </source>
</evidence>
<keyword evidence="3 17" id="KW-0812">Transmembrane</keyword>
<feature type="transmembrane region" description="Helical" evidence="17">
    <location>
        <begin position="199"/>
        <end position="223"/>
    </location>
</feature>
<feature type="transmembrane region" description="Helical" evidence="17">
    <location>
        <begin position="7"/>
        <end position="26"/>
    </location>
</feature>
<name>A0ABR4YLD4_9BACT</name>
<keyword evidence="10" id="KW-0443">Lipid metabolism</keyword>
<evidence type="ECO:0000256" key="12">
    <source>
        <dbReference type="ARBA" id="ARBA00037789"/>
    </source>
</evidence>
<dbReference type="InterPro" id="IPR039357">
    <property type="entry name" value="SRD5A/TECR"/>
</dbReference>
<evidence type="ECO:0000313" key="19">
    <source>
        <dbReference type="EMBL" id="KHE43075.1"/>
    </source>
</evidence>
<protein>
    <recommendedName>
        <fullName evidence="13">3-oxo-5-alpha-steroid 4-dehydrogenase 1</fullName>
    </recommendedName>
    <alternativeName>
        <fullName evidence="14">SR type 1</fullName>
    </alternativeName>
    <alternativeName>
        <fullName evidence="15">Steroid 5-alpha-reductase 1</fullName>
    </alternativeName>
</protein>
<proteinExistence type="predicted"/>
<keyword evidence="8 17" id="KW-1133">Transmembrane helix</keyword>
<feature type="transmembrane region" description="Helical" evidence="17">
    <location>
        <begin position="72"/>
        <end position="96"/>
    </location>
</feature>
<evidence type="ECO:0000256" key="7">
    <source>
        <dbReference type="ARBA" id="ARBA00022857"/>
    </source>
</evidence>
<evidence type="ECO:0000256" key="2">
    <source>
        <dbReference type="ARBA" id="ARBA00004524"/>
    </source>
</evidence>
<dbReference type="RefSeq" id="WP_035471352.1">
    <property type="nucleotide sequence ID" value="NZ_JRGF01000001.1"/>
</dbReference>
<keyword evidence="11 17" id="KW-0472">Membrane</keyword>
<comment type="catalytic activity">
    <reaction evidence="16">
        <text>androst-4-ene-3,17-dione + NADPH + H(+) = 5alpha-androstan-3,17-dione + NADP(+)</text>
        <dbReference type="Rhea" id="RHEA:50816"/>
        <dbReference type="ChEBI" id="CHEBI:15378"/>
        <dbReference type="ChEBI" id="CHEBI:15994"/>
        <dbReference type="ChEBI" id="CHEBI:16422"/>
        <dbReference type="ChEBI" id="CHEBI:57783"/>
        <dbReference type="ChEBI" id="CHEBI:58349"/>
    </reaction>
    <physiologicalReaction direction="left-to-right" evidence="16">
        <dbReference type="Rhea" id="RHEA:50817"/>
    </physiologicalReaction>
</comment>
<keyword evidence="9" id="KW-0560">Oxidoreductase</keyword>
<organism evidence="19 20">
    <name type="scientific">Alistipes inops</name>
    <dbReference type="NCBI Taxonomy" id="1501391"/>
    <lineage>
        <taxon>Bacteria</taxon>
        <taxon>Pseudomonadati</taxon>
        <taxon>Bacteroidota</taxon>
        <taxon>Bacteroidia</taxon>
        <taxon>Bacteroidales</taxon>
        <taxon>Rikenellaceae</taxon>
        <taxon>Alistipes</taxon>
    </lineage>
</organism>
<evidence type="ECO:0000256" key="4">
    <source>
        <dbReference type="ARBA" id="ARBA00022782"/>
    </source>
</evidence>
<keyword evidence="5" id="KW-0256">Endoplasmic reticulum</keyword>
<feature type="domain" description="3-oxo-5-alpha-steroid 4-dehydrogenase C-terminal" evidence="18">
    <location>
        <begin position="101"/>
        <end position="254"/>
    </location>
</feature>
<feature type="transmembrane region" description="Helical" evidence="17">
    <location>
        <begin position="141"/>
        <end position="161"/>
    </location>
</feature>
<keyword evidence="4" id="KW-0221">Differentiation</keyword>
<keyword evidence="7" id="KW-0521">NADP</keyword>
<dbReference type="EMBL" id="JRGF01000001">
    <property type="protein sequence ID" value="KHE43075.1"/>
    <property type="molecule type" value="Genomic_DNA"/>
</dbReference>
<evidence type="ECO:0000256" key="3">
    <source>
        <dbReference type="ARBA" id="ARBA00022692"/>
    </source>
</evidence>
<evidence type="ECO:0000256" key="17">
    <source>
        <dbReference type="SAM" id="Phobius"/>
    </source>
</evidence>
<evidence type="ECO:0000259" key="18">
    <source>
        <dbReference type="Pfam" id="PF02544"/>
    </source>
</evidence>
<reference evidence="19 20" key="1">
    <citation type="submission" date="2014-09" db="EMBL/GenBank/DDBJ databases">
        <title>Alistipes sp. 627, sp. nov., a novel member of the family Rikenellaceae isolated from human faeces.</title>
        <authorList>
            <person name="Shkoporov A.N."/>
            <person name="Chaplin A.V."/>
            <person name="Motuzova O.V."/>
            <person name="Kafarskaia L.I."/>
            <person name="Khokhlova E.V."/>
            <person name="Efimov B.A."/>
        </authorList>
    </citation>
    <scope>NUCLEOTIDE SEQUENCE [LARGE SCALE GENOMIC DNA]</scope>
    <source>
        <strain evidence="19 20">627</strain>
    </source>
</reference>
<keyword evidence="6" id="KW-0492">Microsome</keyword>
<dbReference type="PANTHER" id="PTHR10556">
    <property type="entry name" value="3-OXO-5-ALPHA-STEROID 4-DEHYDROGENASE"/>
    <property type="match status" value="1"/>
</dbReference>
<evidence type="ECO:0000256" key="9">
    <source>
        <dbReference type="ARBA" id="ARBA00023002"/>
    </source>
</evidence>
<evidence type="ECO:0000256" key="15">
    <source>
        <dbReference type="ARBA" id="ARBA00042579"/>
    </source>
</evidence>
<evidence type="ECO:0000256" key="11">
    <source>
        <dbReference type="ARBA" id="ARBA00023136"/>
    </source>
</evidence>
<sequence length="254" mass="29225">MQQAFNILLIVMAVLAVVVFIALFFVDAGYGMLLNRKWGKTVSNKVGWFVMESPVFLLMTVLWLMSDRRFEAAPLCFLFLFQLHYFQRAFIFPFLLKGRGRMPLAIIAMGILFNMVNAVMQGGWIFYLAPEGLYTFAWLKTPQFIVGTAVFIAGMVINIHSDHIIRNLRRPGDTAHHIPYGGMFRWVSSANYFGEFVEWVGFAVLTWSWSGAVFALWTFANLAPRAVSLRKRYEAEFGDEFRRLGRKSILPFIF</sequence>
<dbReference type="PIRSF" id="PIRSF015596">
    <property type="entry name" value="5_alpha-SR2"/>
    <property type="match status" value="1"/>
</dbReference>
<evidence type="ECO:0000256" key="16">
    <source>
        <dbReference type="ARBA" id="ARBA00049166"/>
    </source>
</evidence>
<evidence type="ECO:0000313" key="20">
    <source>
        <dbReference type="Proteomes" id="UP000030889"/>
    </source>
</evidence>
<dbReference type="InterPro" id="IPR016636">
    <property type="entry name" value="3-oxo-5-alpha-steroid_4-DH"/>
</dbReference>
<evidence type="ECO:0000256" key="1">
    <source>
        <dbReference type="ARBA" id="ARBA00004477"/>
    </source>
</evidence>
<accession>A0ABR4YLD4</accession>
<evidence type="ECO:0000256" key="10">
    <source>
        <dbReference type="ARBA" id="ARBA00023098"/>
    </source>
</evidence>
<keyword evidence="20" id="KW-1185">Reference proteome</keyword>
<dbReference type="PROSITE" id="PS50244">
    <property type="entry name" value="S5A_REDUCTASE"/>
    <property type="match status" value="1"/>
</dbReference>
<dbReference type="InterPro" id="IPR001104">
    <property type="entry name" value="3-oxo-5_a-steroid_4-DH_C"/>
</dbReference>
<comment type="function">
    <text evidence="12">Converts testosterone into 5-alpha-dihydrotestosterone and progesterone or corticosterone into their corresponding 5-alpha-3-oxosteroids. It plays a central role in sexual differentiation and androgen physiology.</text>
</comment>
<evidence type="ECO:0000256" key="14">
    <source>
        <dbReference type="ARBA" id="ARBA00041664"/>
    </source>
</evidence>
<dbReference type="Pfam" id="PF02544">
    <property type="entry name" value="Steroid_dh"/>
    <property type="match status" value="1"/>
</dbReference>
<feature type="transmembrane region" description="Helical" evidence="17">
    <location>
        <begin position="102"/>
        <end position="129"/>
    </location>
</feature>
<evidence type="ECO:0000256" key="8">
    <source>
        <dbReference type="ARBA" id="ARBA00022989"/>
    </source>
</evidence>
<feature type="transmembrane region" description="Helical" evidence="17">
    <location>
        <begin position="46"/>
        <end position="65"/>
    </location>
</feature>